<evidence type="ECO:0000256" key="1">
    <source>
        <dbReference type="SAM" id="Coils"/>
    </source>
</evidence>
<reference evidence="3 4" key="1">
    <citation type="submission" date="2024-05" db="EMBL/GenBank/DDBJ databases">
        <title>Culex pipiens pipiens assembly and annotation.</title>
        <authorList>
            <person name="Alout H."/>
            <person name="Durand T."/>
        </authorList>
    </citation>
    <scope>NUCLEOTIDE SEQUENCE [LARGE SCALE GENOMIC DNA]</scope>
    <source>
        <strain evidence="3">HA-2024</strain>
        <tissue evidence="3">Whole body</tissue>
    </source>
</reference>
<sequence>MKFASRESRLESGLDLVTSRADVEKNRTDQCEFNMAISKQGAQLEERQNQFQATVNSRTNELQYVQQKLQGELTNTSVKVGVIEYRTGDMQQEQKLIHDKQNDITMNVQQISTKLNFHEKSSDAVQQYQRTLCDKLVTVSAQCEKLQASQEKLQDRLNTMQKESEQQLRLICLGAALLIALIAYLFKLVPSK</sequence>
<keyword evidence="2" id="KW-1133">Transmembrane helix</keyword>
<gene>
    <name evidence="3" type="ORF">pipiens_017546</name>
</gene>
<evidence type="ECO:0000313" key="4">
    <source>
        <dbReference type="Proteomes" id="UP001562425"/>
    </source>
</evidence>
<feature type="transmembrane region" description="Helical" evidence="2">
    <location>
        <begin position="168"/>
        <end position="186"/>
    </location>
</feature>
<evidence type="ECO:0000313" key="3">
    <source>
        <dbReference type="EMBL" id="KAL1375346.1"/>
    </source>
</evidence>
<keyword evidence="1" id="KW-0175">Coiled coil</keyword>
<organism evidence="3 4">
    <name type="scientific">Culex pipiens pipiens</name>
    <name type="common">Northern house mosquito</name>
    <dbReference type="NCBI Taxonomy" id="38569"/>
    <lineage>
        <taxon>Eukaryota</taxon>
        <taxon>Metazoa</taxon>
        <taxon>Ecdysozoa</taxon>
        <taxon>Arthropoda</taxon>
        <taxon>Hexapoda</taxon>
        <taxon>Insecta</taxon>
        <taxon>Pterygota</taxon>
        <taxon>Neoptera</taxon>
        <taxon>Endopterygota</taxon>
        <taxon>Diptera</taxon>
        <taxon>Nematocera</taxon>
        <taxon>Culicoidea</taxon>
        <taxon>Culicidae</taxon>
        <taxon>Culicinae</taxon>
        <taxon>Culicini</taxon>
        <taxon>Culex</taxon>
        <taxon>Culex</taxon>
    </lineage>
</organism>
<keyword evidence="4" id="KW-1185">Reference proteome</keyword>
<name>A0ABD1CG90_CULPP</name>
<keyword evidence="2" id="KW-0472">Membrane</keyword>
<feature type="coiled-coil region" evidence="1">
    <location>
        <begin position="136"/>
        <end position="170"/>
    </location>
</feature>
<evidence type="ECO:0000256" key="2">
    <source>
        <dbReference type="SAM" id="Phobius"/>
    </source>
</evidence>
<protein>
    <submittedName>
        <fullName evidence="3">Uncharacterized protein</fullName>
    </submittedName>
</protein>
<dbReference type="Proteomes" id="UP001562425">
    <property type="component" value="Unassembled WGS sequence"/>
</dbReference>
<dbReference type="EMBL" id="JBEHCU010012568">
    <property type="protein sequence ID" value="KAL1375346.1"/>
    <property type="molecule type" value="Genomic_DNA"/>
</dbReference>
<comment type="caution">
    <text evidence="3">The sequence shown here is derived from an EMBL/GenBank/DDBJ whole genome shotgun (WGS) entry which is preliminary data.</text>
</comment>
<dbReference type="SUPFAM" id="SSF57997">
    <property type="entry name" value="Tropomyosin"/>
    <property type="match status" value="1"/>
</dbReference>
<dbReference type="AlphaFoldDB" id="A0ABD1CG90"/>
<keyword evidence="2" id="KW-0812">Transmembrane</keyword>
<accession>A0ABD1CG90</accession>
<proteinExistence type="predicted"/>